<dbReference type="InterPro" id="IPR011008">
    <property type="entry name" value="Dimeric_a/b-barrel"/>
</dbReference>
<dbReference type="Pfam" id="PF01037">
    <property type="entry name" value="AsnC_trans_reg"/>
    <property type="match status" value="1"/>
</dbReference>
<dbReference type="EMBL" id="DSTX01000002">
    <property type="protein sequence ID" value="HFK20148.1"/>
    <property type="molecule type" value="Genomic_DNA"/>
</dbReference>
<feature type="domain" description="Transcription regulator AsnC/Lrp ligand binding" evidence="1">
    <location>
        <begin position="17"/>
        <end position="76"/>
    </location>
</feature>
<protein>
    <submittedName>
        <fullName evidence="2">Lrp/AsnC family transcriptional regulator</fullName>
    </submittedName>
</protein>
<dbReference type="SUPFAM" id="SSF54909">
    <property type="entry name" value="Dimeric alpha+beta barrel"/>
    <property type="match status" value="1"/>
</dbReference>
<evidence type="ECO:0000313" key="2">
    <source>
        <dbReference type="EMBL" id="HFK20148.1"/>
    </source>
</evidence>
<sequence length="76" mass="8632">MTFSAYILGVSQIGKEKEVLDKCLLVKDVKEGTVVFGEYDVVVKIVTDDVKELSRRVEEIRRIEGLLRTTTLISMQ</sequence>
<organism evidence="2">
    <name type="scientific">Candidatus Methanomethylicus mesodigestus</name>
    <dbReference type="NCBI Taxonomy" id="1867258"/>
    <lineage>
        <taxon>Archaea</taxon>
        <taxon>Thermoproteota</taxon>
        <taxon>Methanosuratincolia</taxon>
        <taxon>Candidatus Methanomethylicales</taxon>
        <taxon>Candidatus Methanomethylicaceae</taxon>
        <taxon>Candidatus Methanomethylicus</taxon>
    </lineage>
</organism>
<reference evidence="2" key="1">
    <citation type="journal article" date="2020" name="mSystems">
        <title>Genome- and Community-Level Interaction Insights into Carbon Utilization and Element Cycling Functions of Hydrothermarchaeota in Hydrothermal Sediment.</title>
        <authorList>
            <person name="Zhou Z."/>
            <person name="Liu Y."/>
            <person name="Xu W."/>
            <person name="Pan J."/>
            <person name="Luo Z.H."/>
            <person name="Li M."/>
        </authorList>
    </citation>
    <scope>NUCLEOTIDE SEQUENCE [LARGE SCALE GENOMIC DNA]</scope>
    <source>
        <strain evidence="2">SpSt-468</strain>
    </source>
</reference>
<evidence type="ECO:0000259" key="1">
    <source>
        <dbReference type="Pfam" id="PF01037"/>
    </source>
</evidence>
<proteinExistence type="predicted"/>
<dbReference type="AlphaFoldDB" id="A0A7C3F1C5"/>
<name>A0A7C3F1C5_9CREN</name>
<gene>
    <name evidence="2" type="ORF">ENS19_02605</name>
</gene>
<comment type="caution">
    <text evidence="2">The sequence shown here is derived from an EMBL/GenBank/DDBJ whole genome shotgun (WGS) entry which is preliminary data.</text>
</comment>
<dbReference type="Gene3D" id="3.30.70.920">
    <property type="match status" value="1"/>
</dbReference>
<dbReference type="InterPro" id="IPR019887">
    <property type="entry name" value="Tscrpt_reg_AsnC/Lrp_C"/>
</dbReference>
<accession>A0A7C3F1C5</accession>